<dbReference type="GO" id="GO:0006874">
    <property type="term" value="P:intracellular calcium ion homeostasis"/>
    <property type="evidence" value="ECO:0007669"/>
    <property type="project" value="TreeGrafter"/>
</dbReference>
<dbReference type="PANTHER" id="PTHR31503">
    <property type="entry name" value="VACUOLAR CALCIUM ION TRANSPORTER"/>
    <property type="match status" value="1"/>
</dbReference>
<feature type="region of interest" description="Disordered" evidence="8">
    <location>
        <begin position="1"/>
        <end position="127"/>
    </location>
</feature>
<feature type="compositionally biased region" description="Polar residues" evidence="8">
    <location>
        <begin position="20"/>
        <end position="42"/>
    </location>
</feature>
<feature type="compositionally biased region" description="Basic and acidic residues" evidence="8">
    <location>
        <begin position="71"/>
        <end position="96"/>
    </location>
</feature>
<accession>A0A9N9PVU1</accession>
<evidence type="ECO:0000256" key="6">
    <source>
        <dbReference type="ARBA" id="ARBA00023065"/>
    </source>
</evidence>
<evidence type="ECO:0000313" key="12">
    <source>
        <dbReference type="Proteomes" id="UP000696280"/>
    </source>
</evidence>
<feature type="transmembrane region" description="Helical" evidence="9">
    <location>
        <begin position="510"/>
        <end position="536"/>
    </location>
</feature>
<keyword evidence="12" id="KW-1185">Reference proteome</keyword>
<evidence type="ECO:0000256" key="7">
    <source>
        <dbReference type="ARBA" id="ARBA00023136"/>
    </source>
</evidence>
<evidence type="ECO:0000313" key="11">
    <source>
        <dbReference type="EMBL" id="CAG8961746.1"/>
    </source>
</evidence>
<dbReference type="GO" id="GO:0012505">
    <property type="term" value="C:endomembrane system"/>
    <property type="evidence" value="ECO:0007669"/>
    <property type="project" value="UniProtKB-SubCell"/>
</dbReference>
<evidence type="ECO:0000256" key="2">
    <source>
        <dbReference type="ARBA" id="ARBA00008170"/>
    </source>
</evidence>
<comment type="subcellular location">
    <subcellularLocation>
        <location evidence="1">Endomembrane system</location>
        <topology evidence="1">Multi-pass membrane protein</topology>
    </subcellularLocation>
</comment>
<dbReference type="FunFam" id="1.20.1420.30:FF:000011">
    <property type="entry name" value="Vacuolar calcium ion transporter"/>
    <property type="match status" value="1"/>
</dbReference>
<evidence type="ECO:0000259" key="10">
    <source>
        <dbReference type="Pfam" id="PF01699"/>
    </source>
</evidence>
<dbReference type="InterPro" id="IPR004837">
    <property type="entry name" value="NaCa_Exmemb"/>
</dbReference>
<dbReference type="PANTHER" id="PTHR31503:SF20">
    <property type="entry name" value="CA(2+)_H(+) EXCHANGER, PUTATIVE (EUROFUNG)-RELATED"/>
    <property type="match status" value="1"/>
</dbReference>
<keyword evidence="6" id="KW-0406">Ion transport</keyword>
<feature type="domain" description="Sodium/calcium exchanger membrane region" evidence="10">
    <location>
        <begin position="435"/>
        <end position="590"/>
    </location>
</feature>
<sequence length="609" mass="65337">MGPSFNIHTIRKQARREAWSNDSHNPFRQVSRASTVPTQKSIRQLEAGEEDGSPITHAQTEPMFASPQEGSSREGKTHDFGGSGSHEKSAEGRPSDPDSGNTVVGRSLTGLSTEEKGMTQRKKRGIKNFWKRNESEEETNEEDAKEKKRPWYKGKILPHKEPFTVRNQLMRTVAGSWVNVLLIAAPVGIGLNYAGVNGVAIFVVNFIAIVPLAGLLGFATEEIALHVGESLGGLLNATFGNAVELIVAIIALAQDKIVVVQTSLIGSILSNLLLVMGMCFFFGGLRRSEQFFNQTVAQTAASLLALAVGALIIPTCFDQFTSTDSTRAPTPVIAALSRGTSVILLVVYLGYLYFQLHTHSNAFSEESQKVPKRPRKKALADGAISKGLAAAGGMGAGAGRANMADRPPNDELLNTTAHEEADDEAEEPTLHIAVAWATLAISTAIIGLCAEFMVDSISSITGAEEGEVPTDGKKSGISIEFVGLILLPIVGNAAEHATAVTVACKDKMDLAIGVCVGSSMQVSLFLIPLLVVIGWIMGKPDMNLSFDGFQITVLFVSVLLVNYLIGDGKSHWLEGMLLQCLYLIIAVCAWYYPTKNAVTGVVDQNSWLL</sequence>
<feature type="transmembrane region" description="Helical" evidence="9">
    <location>
        <begin position="295"/>
        <end position="313"/>
    </location>
</feature>
<feature type="transmembrane region" description="Helical" evidence="9">
    <location>
        <begin position="173"/>
        <end position="193"/>
    </location>
</feature>
<dbReference type="OrthoDB" id="1699231at2759"/>
<dbReference type="GO" id="GO:0000329">
    <property type="term" value="C:fungal-type vacuole membrane"/>
    <property type="evidence" value="ECO:0007669"/>
    <property type="project" value="TreeGrafter"/>
</dbReference>
<feature type="transmembrane region" description="Helical" evidence="9">
    <location>
        <begin position="548"/>
        <end position="565"/>
    </location>
</feature>
<comment type="similarity">
    <text evidence="2">Belongs to the Ca(2+):cation antiporter (CaCA) (TC 2.A.19) family.</text>
</comment>
<dbReference type="Proteomes" id="UP000696280">
    <property type="component" value="Unassembled WGS sequence"/>
</dbReference>
<dbReference type="InterPro" id="IPR044880">
    <property type="entry name" value="NCX_ion-bd_dom_sf"/>
</dbReference>
<dbReference type="Gene3D" id="1.20.1420.30">
    <property type="entry name" value="NCX, central ion-binding region"/>
    <property type="match status" value="2"/>
</dbReference>
<organism evidence="11 12">
    <name type="scientific">Hymenoscyphus fraxineus</name>
    <dbReference type="NCBI Taxonomy" id="746836"/>
    <lineage>
        <taxon>Eukaryota</taxon>
        <taxon>Fungi</taxon>
        <taxon>Dikarya</taxon>
        <taxon>Ascomycota</taxon>
        <taxon>Pezizomycotina</taxon>
        <taxon>Leotiomycetes</taxon>
        <taxon>Helotiales</taxon>
        <taxon>Helotiaceae</taxon>
        <taxon>Hymenoscyphus</taxon>
    </lineage>
</organism>
<dbReference type="Pfam" id="PF01699">
    <property type="entry name" value="Na_Ca_ex"/>
    <property type="match status" value="2"/>
</dbReference>
<dbReference type="AlphaFoldDB" id="A0A9N9PVU1"/>
<evidence type="ECO:0000256" key="5">
    <source>
        <dbReference type="ARBA" id="ARBA00022989"/>
    </source>
</evidence>
<feature type="transmembrane region" description="Helical" evidence="9">
    <location>
        <begin position="231"/>
        <end position="252"/>
    </location>
</feature>
<feature type="domain" description="Sodium/calcium exchanger membrane region" evidence="10">
    <location>
        <begin position="199"/>
        <end position="356"/>
    </location>
</feature>
<feature type="transmembrane region" description="Helical" evidence="9">
    <location>
        <begin position="572"/>
        <end position="592"/>
    </location>
</feature>
<dbReference type="GO" id="GO:0015369">
    <property type="term" value="F:calcium:proton antiporter activity"/>
    <property type="evidence" value="ECO:0007669"/>
    <property type="project" value="TreeGrafter"/>
</dbReference>
<evidence type="ECO:0000256" key="3">
    <source>
        <dbReference type="ARBA" id="ARBA00022448"/>
    </source>
</evidence>
<feature type="transmembrane region" description="Helical" evidence="9">
    <location>
        <begin position="333"/>
        <end position="354"/>
    </location>
</feature>
<dbReference type="InterPro" id="IPR004713">
    <property type="entry name" value="CaH_exchang"/>
</dbReference>
<keyword evidence="7 9" id="KW-0472">Membrane</keyword>
<evidence type="ECO:0000256" key="9">
    <source>
        <dbReference type="SAM" id="Phobius"/>
    </source>
</evidence>
<keyword evidence="4 9" id="KW-0812">Transmembrane</keyword>
<proteinExistence type="inferred from homology"/>
<keyword evidence="5 9" id="KW-1133">Transmembrane helix</keyword>
<gene>
    <name evidence="11" type="ORF">HYFRA_00006288</name>
</gene>
<evidence type="ECO:0000256" key="4">
    <source>
        <dbReference type="ARBA" id="ARBA00022692"/>
    </source>
</evidence>
<evidence type="ECO:0000256" key="1">
    <source>
        <dbReference type="ARBA" id="ARBA00004127"/>
    </source>
</evidence>
<evidence type="ECO:0000256" key="8">
    <source>
        <dbReference type="SAM" id="MobiDB-lite"/>
    </source>
</evidence>
<dbReference type="EMBL" id="CAJVRL010000115">
    <property type="protein sequence ID" value="CAG8961746.1"/>
    <property type="molecule type" value="Genomic_DNA"/>
</dbReference>
<comment type="caution">
    <text evidence="11">The sequence shown here is derived from an EMBL/GenBank/DDBJ whole genome shotgun (WGS) entry which is preliminary data.</text>
</comment>
<feature type="transmembrane region" description="Helical" evidence="9">
    <location>
        <begin position="264"/>
        <end position="283"/>
    </location>
</feature>
<dbReference type="FunFam" id="1.20.1420.30:FF:000021">
    <property type="entry name" value="Vacuolar calcium ion transporter"/>
    <property type="match status" value="1"/>
</dbReference>
<feature type="compositionally biased region" description="Polar residues" evidence="8">
    <location>
        <begin position="98"/>
        <end position="112"/>
    </location>
</feature>
<feature type="transmembrane region" description="Helical" evidence="9">
    <location>
        <begin position="199"/>
        <end position="219"/>
    </location>
</feature>
<name>A0A9N9PVU1_9HELO</name>
<reference evidence="11" key="1">
    <citation type="submission" date="2021-07" db="EMBL/GenBank/DDBJ databases">
        <authorList>
            <person name="Durling M."/>
        </authorList>
    </citation>
    <scope>NUCLEOTIDE SEQUENCE</scope>
</reference>
<keyword evidence="3" id="KW-0813">Transport</keyword>
<protein>
    <recommendedName>
        <fullName evidence="10">Sodium/calcium exchanger membrane region domain-containing protein</fullName>
    </recommendedName>
</protein>